<evidence type="ECO:0000256" key="1">
    <source>
        <dbReference type="SAM" id="Phobius"/>
    </source>
</evidence>
<keyword evidence="1" id="KW-0812">Transmembrane</keyword>
<dbReference type="InterPro" id="IPR052712">
    <property type="entry name" value="Acid_resist_chaperone_HdeD"/>
</dbReference>
<protein>
    <submittedName>
        <fullName evidence="2">DUF308 domain-containing protein</fullName>
    </submittedName>
</protein>
<feature type="transmembrane region" description="Helical" evidence="1">
    <location>
        <begin position="156"/>
        <end position="178"/>
    </location>
</feature>
<dbReference type="InterPro" id="IPR005325">
    <property type="entry name" value="DUF308_memb"/>
</dbReference>
<dbReference type="RefSeq" id="WP_187720704.1">
    <property type="nucleotide sequence ID" value="NZ_BAABBL010000020.1"/>
</dbReference>
<reference evidence="2 3" key="1">
    <citation type="submission" date="2020-08" db="EMBL/GenBank/DDBJ databases">
        <title>Genome sequence of Tessaracoccus defluvii JCM 17540T.</title>
        <authorList>
            <person name="Hyun D.-W."/>
            <person name="Bae J.-W."/>
        </authorList>
    </citation>
    <scope>NUCLEOTIDE SEQUENCE [LARGE SCALE GENOMIC DNA]</scope>
    <source>
        <strain evidence="2 3">JCM 17540</strain>
    </source>
</reference>
<name>A0A7H0H4V8_9ACTN</name>
<dbReference type="PANTHER" id="PTHR34989:SF1">
    <property type="entry name" value="PROTEIN HDED"/>
    <property type="match status" value="1"/>
</dbReference>
<dbReference type="PANTHER" id="PTHR34989">
    <property type="entry name" value="PROTEIN HDED"/>
    <property type="match status" value="1"/>
</dbReference>
<proteinExistence type="predicted"/>
<feature type="transmembrane region" description="Helical" evidence="1">
    <location>
        <begin position="12"/>
        <end position="34"/>
    </location>
</feature>
<dbReference type="GO" id="GO:0005886">
    <property type="term" value="C:plasma membrane"/>
    <property type="evidence" value="ECO:0007669"/>
    <property type="project" value="TreeGrafter"/>
</dbReference>
<organism evidence="2 3">
    <name type="scientific">Tessaracoccus defluvii</name>
    <dbReference type="NCBI Taxonomy" id="1285901"/>
    <lineage>
        <taxon>Bacteria</taxon>
        <taxon>Bacillati</taxon>
        <taxon>Actinomycetota</taxon>
        <taxon>Actinomycetes</taxon>
        <taxon>Propionibacteriales</taxon>
        <taxon>Propionibacteriaceae</taxon>
        <taxon>Tessaracoccus</taxon>
    </lineage>
</organism>
<dbReference type="Proteomes" id="UP000516117">
    <property type="component" value="Chromosome"/>
</dbReference>
<dbReference type="Pfam" id="PF03729">
    <property type="entry name" value="DUF308"/>
    <property type="match status" value="2"/>
</dbReference>
<feature type="transmembrane region" description="Helical" evidence="1">
    <location>
        <begin position="97"/>
        <end position="123"/>
    </location>
</feature>
<dbReference type="KEGG" id="tdf:H9L22_15575"/>
<evidence type="ECO:0000313" key="2">
    <source>
        <dbReference type="EMBL" id="QNP55574.1"/>
    </source>
</evidence>
<dbReference type="EMBL" id="CP060789">
    <property type="protein sequence ID" value="QNP55574.1"/>
    <property type="molecule type" value="Genomic_DNA"/>
</dbReference>
<keyword evidence="3" id="KW-1185">Reference proteome</keyword>
<dbReference type="AlphaFoldDB" id="A0A7H0H4V8"/>
<feature type="transmembrane region" description="Helical" evidence="1">
    <location>
        <begin position="72"/>
        <end position="91"/>
    </location>
</feature>
<feature type="transmembrane region" description="Helical" evidence="1">
    <location>
        <begin position="40"/>
        <end position="60"/>
    </location>
</feature>
<feature type="transmembrane region" description="Helical" evidence="1">
    <location>
        <begin position="130"/>
        <end position="150"/>
    </location>
</feature>
<keyword evidence="1" id="KW-1133">Transmembrane helix</keyword>
<accession>A0A7H0H4V8</accession>
<keyword evidence="1" id="KW-0472">Membrane</keyword>
<sequence>MSTPVTSSPSNLARIALLVGGLVAVAFGIALLVWPAKTAAALAGVIALYAILAGIVYLAIGALSKTLTTGGRVGHALLGVLYIVAGIYAFASLKQTAAFLGIFLAVMIGVMWIIEGFTSLFALEGSSSKALTIVFALISILAGFSLLSNALWGAVFLWWLLGISLLVLGLLNVFRAIIARKEA</sequence>
<gene>
    <name evidence="2" type="ORF">H9L22_15575</name>
</gene>
<evidence type="ECO:0000313" key="3">
    <source>
        <dbReference type="Proteomes" id="UP000516117"/>
    </source>
</evidence>